<keyword evidence="5" id="KW-1133">Transmembrane helix</keyword>
<dbReference type="InterPro" id="IPR007168">
    <property type="entry name" value="Phageshock_PspC_N"/>
</dbReference>
<feature type="transmembrane region" description="Helical" evidence="5">
    <location>
        <begin position="246"/>
        <end position="268"/>
    </location>
</feature>
<dbReference type="RefSeq" id="WP_104121386.1">
    <property type="nucleotide sequence ID" value="NZ_PRKW01000004.1"/>
</dbReference>
<dbReference type="GO" id="GO:0000160">
    <property type="term" value="P:phosphorelay signal transduction system"/>
    <property type="evidence" value="ECO:0007669"/>
    <property type="project" value="UniProtKB-KW"/>
</dbReference>
<evidence type="ECO:0000313" key="8">
    <source>
        <dbReference type="EMBL" id="PPB48944.1"/>
    </source>
</evidence>
<sequence>MRPPLLRTSDGVIAGVCAGLAAHLGIPRSWVRVGMAVLTLASGAGVFLYAWLWIFVPTASDQAAMLGRRSGPAAFMHDVGATGHRNDDGGRAGVAGLTSPTPGSAAAPSGQGPAAPGAAPEDPTPAAALRATGDRPGRGPSAGDVGPDRTDRAGRREILFGTALLVAAAVLVVQLLGVQVDWGFLVPIAVVATGAALAWSQLDDVRRARVMNRAGAERAGGALRLFAGIVLVIAGVLVALSSSGSWTLTMATLVAVLAVLVGVGLVLAPWGLKFWRDLESEQAARVRETERAEIAAHLHDSVLQTLALIQNRADSETDVLRLARAQERELRQWLFADPIRDPVSLAERLRSMAGEIEDLYGHPVTVVAVGDAPLEPAEDALAQAAREAMLNAAKHAGVAVSVYLEAGPEAVEVFVRDRGPGFDPAAVPADRLGIRESINSRMQRHGGTAELRSDADGTEVRLRLPRPTGIPA</sequence>
<dbReference type="PANTHER" id="PTHR24421">
    <property type="entry name" value="NITRATE/NITRITE SENSOR PROTEIN NARX-RELATED"/>
    <property type="match status" value="1"/>
</dbReference>
<name>A0A2S5IWL8_9MICC</name>
<dbReference type="Gene3D" id="3.30.565.10">
    <property type="entry name" value="Histidine kinase-like ATPase, C-terminal domain"/>
    <property type="match status" value="1"/>
</dbReference>
<feature type="domain" description="Phage shock protein PspC N-terminal" evidence="7">
    <location>
        <begin position="5"/>
        <end position="58"/>
    </location>
</feature>
<reference evidence="8 9" key="1">
    <citation type="journal article" date="2014" name="Int. J. Syst. Evol. Microbiol.">
        <title>Arthrobacter pityocampae sp. nov., isolated from Thaumetopoea pityocampa (Lep., Thaumetopoeidae).</title>
        <authorList>
            <person name="Ince I.A."/>
            <person name="Demirbag Z."/>
            <person name="Kati H."/>
        </authorList>
    </citation>
    <scope>NUCLEOTIDE SEQUENCE [LARGE SCALE GENOMIC DNA]</scope>
    <source>
        <strain evidence="8 9">Tp2</strain>
    </source>
</reference>
<evidence type="ECO:0000259" key="7">
    <source>
        <dbReference type="Pfam" id="PF04024"/>
    </source>
</evidence>
<evidence type="ECO:0000256" key="3">
    <source>
        <dbReference type="ARBA" id="ARBA00023012"/>
    </source>
</evidence>
<dbReference type="AlphaFoldDB" id="A0A2S5IWL8"/>
<dbReference type="PANTHER" id="PTHR24421:SF61">
    <property type="entry name" value="OXYGEN SENSOR HISTIDINE KINASE NREB"/>
    <property type="match status" value="1"/>
</dbReference>
<feature type="transmembrane region" description="Helical" evidence="5">
    <location>
        <begin position="221"/>
        <end position="240"/>
    </location>
</feature>
<evidence type="ECO:0000256" key="5">
    <source>
        <dbReference type="SAM" id="Phobius"/>
    </source>
</evidence>
<keyword evidence="3" id="KW-0902">Two-component regulatory system</keyword>
<dbReference type="InterPro" id="IPR050482">
    <property type="entry name" value="Sensor_HK_TwoCompSys"/>
</dbReference>
<accession>A0A2S5IWL8</accession>
<dbReference type="Pfam" id="PF04024">
    <property type="entry name" value="PspC"/>
    <property type="match status" value="1"/>
</dbReference>
<evidence type="ECO:0000256" key="4">
    <source>
        <dbReference type="SAM" id="MobiDB-lite"/>
    </source>
</evidence>
<dbReference type="OrthoDB" id="3534856at2"/>
<dbReference type="Pfam" id="PF02518">
    <property type="entry name" value="HATPase_c"/>
    <property type="match status" value="1"/>
</dbReference>
<evidence type="ECO:0000313" key="9">
    <source>
        <dbReference type="Proteomes" id="UP000239297"/>
    </source>
</evidence>
<dbReference type="CDD" id="cd16917">
    <property type="entry name" value="HATPase_UhpB-NarQ-NarX-like"/>
    <property type="match status" value="1"/>
</dbReference>
<evidence type="ECO:0000259" key="6">
    <source>
        <dbReference type="Pfam" id="PF02518"/>
    </source>
</evidence>
<feature type="domain" description="Histidine kinase/HSP90-like ATPase" evidence="6">
    <location>
        <begin position="378"/>
        <end position="467"/>
    </location>
</feature>
<feature type="transmembrane region" description="Helical" evidence="5">
    <location>
        <begin position="36"/>
        <end position="56"/>
    </location>
</feature>
<dbReference type="GO" id="GO:0016301">
    <property type="term" value="F:kinase activity"/>
    <property type="evidence" value="ECO:0007669"/>
    <property type="project" value="UniProtKB-KW"/>
</dbReference>
<evidence type="ECO:0000256" key="2">
    <source>
        <dbReference type="ARBA" id="ARBA00022777"/>
    </source>
</evidence>
<keyword evidence="5" id="KW-0472">Membrane</keyword>
<keyword evidence="1" id="KW-0808">Transferase</keyword>
<evidence type="ECO:0000256" key="1">
    <source>
        <dbReference type="ARBA" id="ARBA00022679"/>
    </source>
</evidence>
<organism evidence="8 9">
    <name type="scientific">Arthrobacter pityocampae</name>
    <dbReference type="NCBI Taxonomy" id="547334"/>
    <lineage>
        <taxon>Bacteria</taxon>
        <taxon>Bacillati</taxon>
        <taxon>Actinomycetota</taxon>
        <taxon>Actinomycetes</taxon>
        <taxon>Micrococcales</taxon>
        <taxon>Micrococcaceae</taxon>
        <taxon>Arthrobacter</taxon>
    </lineage>
</organism>
<gene>
    <name evidence="8" type="ORF">C4K88_09395</name>
</gene>
<feature type="region of interest" description="Disordered" evidence="4">
    <location>
        <begin position="77"/>
        <end position="151"/>
    </location>
</feature>
<dbReference type="SUPFAM" id="SSF55874">
    <property type="entry name" value="ATPase domain of HSP90 chaperone/DNA topoisomerase II/histidine kinase"/>
    <property type="match status" value="1"/>
</dbReference>
<feature type="transmembrane region" description="Helical" evidence="5">
    <location>
        <begin position="158"/>
        <end position="176"/>
    </location>
</feature>
<dbReference type="Proteomes" id="UP000239297">
    <property type="component" value="Unassembled WGS sequence"/>
</dbReference>
<dbReference type="InterPro" id="IPR003594">
    <property type="entry name" value="HATPase_dom"/>
</dbReference>
<dbReference type="InterPro" id="IPR036890">
    <property type="entry name" value="HATPase_C_sf"/>
</dbReference>
<feature type="transmembrane region" description="Helical" evidence="5">
    <location>
        <begin position="182"/>
        <end position="200"/>
    </location>
</feature>
<feature type="compositionally biased region" description="Low complexity" evidence="4">
    <location>
        <begin position="98"/>
        <end position="128"/>
    </location>
</feature>
<keyword evidence="5" id="KW-0812">Transmembrane</keyword>
<keyword evidence="2 8" id="KW-0418">Kinase</keyword>
<comment type="caution">
    <text evidence="8">The sequence shown here is derived from an EMBL/GenBank/DDBJ whole genome shotgun (WGS) entry which is preliminary data.</text>
</comment>
<protein>
    <submittedName>
        <fullName evidence="8">Histidine kinase</fullName>
    </submittedName>
</protein>
<keyword evidence="9" id="KW-1185">Reference proteome</keyword>
<proteinExistence type="predicted"/>
<dbReference type="EMBL" id="PRKW01000004">
    <property type="protein sequence ID" value="PPB48944.1"/>
    <property type="molecule type" value="Genomic_DNA"/>
</dbReference>